<dbReference type="InterPro" id="IPR052173">
    <property type="entry name" value="Beta-lactam_resp_regulator"/>
</dbReference>
<dbReference type="PANTHER" id="PTHR34978">
    <property type="entry name" value="POSSIBLE SENSOR-TRANSDUCER PROTEIN BLAR"/>
    <property type="match status" value="1"/>
</dbReference>
<dbReference type="RefSeq" id="WP_379290364.1">
    <property type="nucleotide sequence ID" value="NZ_JBHTIU010000080.1"/>
</dbReference>
<protein>
    <submittedName>
        <fullName evidence="4">M56 family metallopeptidase</fullName>
    </submittedName>
</protein>
<keyword evidence="5" id="KW-1185">Reference proteome</keyword>
<dbReference type="Pfam" id="PF05569">
    <property type="entry name" value="Peptidase_M56"/>
    <property type="match status" value="1"/>
</dbReference>
<feature type="transmembrane region" description="Helical" evidence="2">
    <location>
        <begin position="120"/>
        <end position="138"/>
    </location>
</feature>
<organism evidence="4 5">
    <name type="scientific">Paenibacillus residui</name>
    <dbReference type="NCBI Taxonomy" id="629724"/>
    <lineage>
        <taxon>Bacteria</taxon>
        <taxon>Bacillati</taxon>
        <taxon>Bacillota</taxon>
        <taxon>Bacilli</taxon>
        <taxon>Bacillales</taxon>
        <taxon>Paenibacillaceae</taxon>
        <taxon>Paenibacillus</taxon>
    </lineage>
</organism>
<feature type="compositionally biased region" description="Polar residues" evidence="1">
    <location>
        <begin position="81"/>
        <end position="94"/>
    </location>
</feature>
<evidence type="ECO:0000313" key="4">
    <source>
        <dbReference type="EMBL" id="MFD0871365.1"/>
    </source>
</evidence>
<accession>A0ABW3DD00</accession>
<evidence type="ECO:0000256" key="2">
    <source>
        <dbReference type="SAM" id="Phobius"/>
    </source>
</evidence>
<gene>
    <name evidence="4" type="ORF">ACFQ03_19695</name>
</gene>
<dbReference type="CDD" id="cd07341">
    <property type="entry name" value="M56_BlaR1_MecR1_like"/>
    <property type="match status" value="1"/>
</dbReference>
<feature type="transmembrane region" description="Helical" evidence="2">
    <location>
        <begin position="224"/>
        <end position="247"/>
    </location>
</feature>
<comment type="caution">
    <text evidence="4">The sequence shown here is derived from an EMBL/GenBank/DDBJ whole genome shotgun (WGS) entry which is preliminary data.</text>
</comment>
<feature type="transmembrane region" description="Helical" evidence="2">
    <location>
        <begin position="319"/>
        <end position="339"/>
    </location>
</feature>
<feature type="transmembrane region" description="Helical" evidence="2">
    <location>
        <begin position="6"/>
        <end position="26"/>
    </location>
</feature>
<evidence type="ECO:0000259" key="3">
    <source>
        <dbReference type="Pfam" id="PF05569"/>
    </source>
</evidence>
<keyword evidence="2" id="KW-0472">Membrane</keyword>
<keyword evidence="2" id="KW-1133">Transmembrane helix</keyword>
<evidence type="ECO:0000256" key="1">
    <source>
        <dbReference type="SAM" id="MobiDB-lite"/>
    </source>
</evidence>
<dbReference type="PANTHER" id="PTHR34978:SF3">
    <property type="entry name" value="SLR0241 PROTEIN"/>
    <property type="match status" value="1"/>
</dbReference>
<dbReference type="Proteomes" id="UP001597120">
    <property type="component" value="Unassembled WGS sequence"/>
</dbReference>
<feature type="transmembrane region" description="Helical" evidence="2">
    <location>
        <begin position="38"/>
        <end position="57"/>
    </location>
</feature>
<reference evidence="5" key="1">
    <citation type="journal article" date="2019" name="Int. J. Syst. Evol. Microbiol.">
        <title>The Global Catalogue of Microorganisms (GCM) 10K type strain sequencing project: providing services to taxonomists for standard genome sequencing and annotation.</title>
        <authorList>
            <consortium name="The Broad Institute Genomics Platform"/>
            <consortium name="The Broad Institute Genome Sequencing Center for Infectious Disease"/>
            <person name="Wu L."/>
            <person name="Ma J."/>
        </authorList>
    </citation>
    <scope>NUCLEOTIDE SEQUENCE [LARGE SCALE GENOMIC DNA]</scope>
    <source>
        <strain evidence="5">CCUG 57263</strain>
    </source>
</reference>
<evidence type="ECO:0000313" key="5">
    <source>
        <dbReference type="Proteomes" id="UP001597120"/>
    </source>
</evidence>
<dbReference type="InterPro" id="IPR008756">
    <property type="entry name" value="Peptidase_M56"/>
</dbReference>
<proteinExistence type="predicted"/>
<name>A0ABW3DD00_9BACL</name>
<feature type="domain" description="Peptidase M56" evidence="3">
    <location>
        <begin position="9"/>
        <end position="310"/>
    </location>
</feature>
<sequence length="529" mass="59461">MINTWFAIIIETSAFAVVTILLAAGIGRLTGHRYRPQWRYWIWLVLGLRLALPFWQVPQAIPVITLPNIVADQLAPNAGPSTVNAPSSAGSTETGPIDESWSAVNTDTPTSGYLPDIPTLLSWIWLLGAASYLGWRIIQYRLALRNLKACSQPVGPRELAIMSALKADMGVSRRIGLYQCRLASSPMLIGFIRPAILLPDTRLTDDQLELILRHELTHAKRKDLWFMALMSWVSALHWFNPFVHWMIRMAYDDLEKICDNHVIKHADVRTRQLYADTIIHYMRNSVNKGPSLSTSFLGGDRVMKERFKLIFQNQPKKSAAWVSCLLLIMILAGGTLVSCQGSTSQSKGKDSFAGLYALFGSAEQDVFKALSLDADNDFEESNLIPNNTSYLLKQPVKVHGHSSRLLMGFYNELLMYLQYRFDNHQDAFAVSKALRDELAKLHGQPDTIEGHPNRLDKLTELPTGGPFPSPEYMEEWHIEVDPEVLNTLIGDTGYTSLDIIVKLSLNDESHATVTVRYSANLNSMQRPRP</sequence>
<feature type="region of interest" description="Disordered" evidence="1">
    <location>
        <begin position="81"/>
        <end position="102"/>
    </location>
</feature>
<keyword evidence="2" id="KW-0812">Transmembrane</keyword>
<dbReference type="EMBL" id="JBHTIU010000080">
    <property type="protein sequence ID" value="MFD0871365.1"/>
    <property type="molecule type" value="Genomic_DNA"/>
</dbReference>